<proteinExistence type="predicted"/>
<dbReference type="GO" id="GO:0004852">
    <property type="term" value="F:uroporphyrinogen-III synthase activity"/>
    <property type="evidence" value="ECO:0007669"/>
    <property type="project" value="UniProtKB-EC"/>
</dbReference>
<name>A0ABS4WBI5_9MICC</name>
<keyword evidence="1" id="KW-0238">DNA-binding</keyword>
<dbReference type="InterPro" id="IPR003754">
    <property type="entry name" value="4pyrrol_synth_uPrphyn_synth"/>
</dbReference>
<gene>
    <name evidence="3" type="ORF">JOF46_001415</name>
</gene>
<dbReference type="PANTHER" id="PTHR40082:SF1">
    <property type="entry name" value="BLR5956 PROTEIN"/>
    <property type="match status" value="1"/>
</dbReference>
<accession>A0ABS4WBI5</accession>
<dbReference type="Proteomes" id="UP000766570">
    <property type="component" value="Unassembled WGS sequence"/>
</dbReference>
<keyword evidence="4" id="KW-1185">Reference proteome</keyword>
<dbReference type="CDD" id="cd06578">
    <property type="entry name" value="HemD"/>
    <property type="match status" value="1"/>
</dbReference>
<dbReference type="PANTHER" id="PTHR40082">
    <property type="entry name" value="BLR5956 PROTEIN"/>
    <property type="match status" value="1"/>
</dbReference>
<feature type="domain" description="OmpR/PhoB-type" evidence="2">
    <location>
        <begin position="302"/>
        <end position="371"/>
    </location>
</feature>
<dbReference type="Pfam" id="PF00486">
    <property type="entry name" value="Trans_reg_C"/>
    <property type="match status" value="1"/>
</dbReference>
<comment type="caution">
    <text evidence="3">The sequence shown here is derived from an EMBL/GenBank/DDBJ whole genome shotgun (WGS) entry which is preliminary data.</text>
</comment>
<dbReference type="Gene3D" id="1.10.10.10">
    <property type="entry name" value="Winged helix-like DNA-binding domain superfamily/Winged helix DNA-binding domain"/>
    <property type="match status" value="1"/>
</dbReference>
<dbReference type="Pfam" id="PF02602">
    <property type="entry name" value="HEM4"/>
    <property type="match status" value="1"/>
</dbReference>
<keyword evidence="3" id="KW-0456">Lyase</keyword>
<dbReference type="EMBL" id="JAGIOE010000001">
    <property type="protein sequence ID" value="MBP2373503.1"/>
    <property type="molecule type" value="Genomic_DNA"/>
</dbReference>
<sequence length="373" mass="39079">MSAAATATTGVLSGFRIAVTSQRRSAEFIEALERRGAQVLHAPALATAPLQGEAELLGSTRRVLELRPDHVLVCTAYGFRRWFESAEAAGMGEELAEVLHASRIHVRGPKALGAVRALGFDAESVAADELTGTLVAQLAPGLAGKSVVLQHHGHPDTEATAALLAAGATEVVGISPYRWVAPEEPGRLEVLLRALCSGSLDVLTFTSAPAVLALLEAARLHDCGDEVLAALQSTVCTVAVGPVTAAPLREMGIEPLVPERHRMGAMIRTLVEHLGTNGSIQCATALGNLRLRGDTVKLEGAGEARELGESQLRIFKSLVSAGGNVVARPALAALLPAGSSDHALDMAVSRLRRALPDARLISTVLKRGYRLNT</sequence>
<dbReference type="EC" id="4.2.1.75" evidence="3"/>
<protein>
    <submittedName>
        <fullName evidence="3">Uroporphyrinogen-III synthase</fullName>
        <ecNumber evidence="3">4.2.1.75</ecNumber>
    </submittedName>
</protein>
<organism evidence="3 4">
    <name type="scientific">Paeniglutamicibacter psychrophenolicus</name>
    <dbReference type="NCBI Taxonomy" id="257454"/>
    <lineage>
        <taxon>Bacteria</taxon>
        <taxon>Bacillati</taxon>
        <taxon>Actinomycetota</taxon>
        <taxon>Actinomycetes</taxon>
        <taxon>Micrococcales</taxon>
        <taxon>Micrococcaceae</taxon>
        <taxon>Paeniglutamicibacter</taxon>
    </lineage>
</organism>
<dbReference type="RefSeq" id="WP_209906680.1">
    <property type="nucleotide sequence ID" value="NZ_BAAAMI010000005.1"/>
</dbReference>
<dbReference type="Gene3D" id="3.40.50.10090">
    <property type="match status" value="2"/>
</dbReference>
<evidence type="ECO:0000313" key="3">
    <source>
        <dbReference type="EMBL" id="MBP2373503.1"/>
    </source>
</evidence>
<evidence type="ECO:0000256" key="1">
    <source>
        <dbReference type="ARBA" id="ARBA00023125"/>
    </source>
</evidence>
<dbReference type="InterPro" id="IPR039793">
    <property type="entry name" value="UROS/Hem4"/>
</dbReference>
<evidence type="ECO:0000313" key="4">
    <source>
        <dbReference type="Proteomes" id="UP000766570"/>
    </source>
</evidence>
<dbReference type="SUPFAM" id="SSF46894">
    <property type="entry name" value="C-terminal effector domain of the bipartite response regulators"/>
    <property type="match status" value="1"/>
</dbReference>
<dbReference type="SUPFAM" id="SSF69618">
    <property type="entry name" value="HemD-like"/>
    <property type="match status" value="1"/>
</dbReference>
<reference evidence="3 4" key="1">
    <citation type="submission" date="2021-03" db="EMBL/GenBank/DDBJ databases">
        <title>Sequencing the genomes of 1000 actinobacteria strains.</title>
        <authorList>
            <person name="Klenk H.-P."/>
        </authorList>
    </citation>
    <scope>NUCLEOTIDE SEQUENCE [LARGE SCALE GENOMIC DNA]</scope>
    <source>
        <strain evidence="3 4">DSM 15454</strain>
    </source>
</reference>
<dbReference type="InterPro" id="IPR036388">
    <property type="entry name" value="WH-like_DNA-bd_sf"/>
</dbReference>
<dbReference type="InterPro" id="IPR016032">
    <property type="entry name" value="Sig_transdc_resp-reg_C-effctor"/>
</dbReference>
<dbReference type="InterPro" id="IPR036108">
    <property type="entry name" value="4pyrrol_syn_uPrphyn_synt_sf"/>
</dbReference>
<dbReference type="InterPro" id="IPR001867">
    <property type="entry name" value="OmpR/PhoB-type_DNA-bd"/>
</dbReference>
<evidence type="ECO:0000259" key="2">
    <source>
        <dbReference type="SMART" id="SM00862"/>
    </source>
</evidence>
<dbReference type="NCBIfam" id="NF005568">
    <property type="entry name" value="PRK07239.1"/>
    <property type="match status" value="1"/>
</dbReference>
<dbReference type="SMART" id="SM00862">
    <property type="entry name" value="Trans_reg_C"/>
    <property type="match status" value="1"/>
</dbReference>